<dbReference type="PANTHER" id="PTHR16675:SF237">
    <property type="entry name" value="MHC CLASS I ANTIGEN TRANSCRIPT VARIANT 1-RELATED"/>
    <property type="match status" value="1"/>
</dbReference>
<keyword evidence="5" id="KW-1185">Reference proteome</keyword>
<keyword evidence="2" id="KW-0472">Membrane</keyword>
<evidence type="ECO:0000313" key="4">
    <source>
        <dbReference type="Ensembl" id="ENSSTUP00000074691.1"/>
    </source>
</evidence>
<dbReference type="GO" id="GO:0006955">
    <property type="term" value="P:immune response"/>
    <property type="evidence" value="ECO:0007669"/>
    <property type="project" value="TreeGrafter"/>
</dbReference>
<evidence type="ECO:0000313" key="5">
    <source>
        <dbReference type="Proteomes" id="UP000472277"/>
    </source>
</evidence>
<keyword evidence="2" id="KW-1133">Transmembrane helix</keyword>
<dbReference type="GO" id="GO:0005615">
    <property type="term" value="C:extracellular space"/>
    <property type="evidence" value="ECO:0007669"/>
    <property type="project" value="TreeGrafter"/>
</dbReference>
<keyword evidence="2" id="KW-0812">Transmembrane</keyword>
<proteinExistence type="predicted"/>
<sequence length="253" mass="29229">MLLTSNVIETDKEIMSFFLLFLWSPTNIAASGDTDFPESTVVGFLDDHQFVYFDSNNKTLVPTTEWMQENAGEYYWELYAVPLINQYEGFKKHITFTKKHTVTHTNIYAHTHIHVCIHAHTLITVHTIQNLHGREWNDETELKDYVHHYRYDGTATSFPHYCFEFIVEFSSSLFFPLTPSLQKTDKISMKMWRLIKQLNLCDEPPESGPIIIGVVLAVILPALISIAGFIMWISDDDGSNPSMAQQHQMQHEV</sequence>
<reference evidence="4" key="1">
    <citation type="submission" date="2025-08" db="UniProtKB">
        <authorList>
            <consortium name="Ensembl"/>
        </authorList>
    </citation>
    <scope>IDENTIFICATION</scope>
</reference>
<dbReference type="PANTHER" id="PTHR16675">
    <property type="entry name" value="MHC CLASS I-RELATED"/>
    <property type="match status" value="1"/>
</dbReference>
<dbReference type="Gene3D" id="3.30.500.10">
    <property type="entry name" value="MHC class I-like antigen recognition-like"/>
    <property type="match status" value="1"/>
</dbReference>
<dbReference type="InterPro" id="IPR011161">
    <property type="entry name" value="MHC_I-like_Ag-recog"/>
</dbReference>
<organism evidence="4 5">
    <name type="scientific">Salmo trutta</name>
    <name type="common">Brown trout</name>
    <dbReference type="NCBI Taxonomy" id="8032"/>
    <lineage>
        <taxon>Eukaryota</taxon>
        <taxon>Metazoa</taxon>
        <taxon>Chordata</taxon>
        <taxon>Craniata</taxon>
        <taxon>Vertebrata</taxon>
        <taxon>Euteleostomi</taxon>
        <taxon>Actinopterygii</taxon>
        <taxon>Neopterygii</taxon>
        <taxon>Teleostei</taxon>
        <taxon>Protacanthopterygii</taxon>
        <taxon>Salmoniformes</taxon>
        <taxon>Salmonidae</taxon>
        <taxon>Salmoninae</taxon>
        <taxon>Salmo</taxon>
    </lineage>
</organism>
<dbReference type="SUPFAM" id="SSF54452">
    <property type="entry name" value="MHC antigen-recognition domain"/>
    <property type="match status" value="1"/>
</dbReference>
<evidence type="ECO:0000256" key="2">
    <source>
        <dbReference type="SAM" id="Phobius"/>
    </source>
</evidence>
<accession>A0A674BUF9</accession>
<dbReference type="InParanoid" id="A0A674BUF9"/>
<dbReference type="InterPro" id="IPR037055">
    <property type="entry name" value="MHC_I-like_Ag-recog_sf"/>
</dbReference>
<dbReference type="Pfam" id="PF00129">
    <property type="entry name" value="MHC_I"/>
    <property type="match status" value="1"/>
</dbReference>
<name>A0A674BUF9_SALTR</name>
<dbReference type="InterPro" id="IPR050208">
    <property type="entry name" value="MHC_class-I_related"/>
</dbReference>
<evidence type="ECO:0000259" key="3">
    <source>
        <dbReference type="Pfam" id="PF00129"/>
    </source>
</evidence>
<evidence type="ECO:0000256" key="1">
    <source>
        <dbReference type="ARBA" id="ARBA00023180"/>
    </source>
</evidence>
<dbReference type="AlphaFoldDB" id="A0A674BUF9"/>
<feature type="domain" description="MHC class I-like antigen recognition-like" evidence="3">
    <location>
        <begin position="34"/>
        <end position="92"/>
    </location>
</feature>
<keyword evidence="1" id="KW-0325">Glycoprotein</keyword>
<dbReference type="GeneTree" id="ENSGT01150000287779"/>
<dbReference type="InterPro" id="IPR011162">
    <property type="entry name" value="MHC_I/II-like_Ag-recog"/>
</dbReference>
<dbReference type="Proteomes" id="UP000472277">
    <property type="component" value="Chromosome 34"/>
</dbReference>
<dbReference type="Ensembl" id="ENSSTUT00000079370.1">
    <property type="protein sequence ID" value="ENSSTUP00000074691.1"/>
    <property type="gene ID" value="ENSSTUG00000032746.1"/>
</dbReference>
<feature type="transmembrane region" description="Helical" evidence="2">
    <location>
        <begin position="210"/>
        <end position="233"/>
    </location>
</feature>
<dbReference type="GO" id="GO:0009897">
    <property type="term" value="C:external side of plasma membrane"/>
    <property type="evidence" value="ECO:0007669"/>
    <property type="project" value="TreeGrafter"/>
</dbReference>
<protein>
    <recommendedName>
        <fullName evidence="3">MHC class I-like antigen recognition-like domain-containing protein</fullName>
    </recommendedName>
</protein>
<reference evidence="4" key="2">
    <citation type="submission" date="2025-09" db="UniProtKB">
        <authorList>
            <consortium name="Ensembl"/>
        </authorList>
    </citation>
    <scope>IDENTIFICATION</scope>
</reference>